<name>A0A7W8KGE2_9DEIO</name>
<reference evidence="5" key="2">
    <citation type="journal article" date="2019" name="Int. J. Syst. Evol. Microbiol.">
        <title>The Global Catalogue of Microorganisms (GCM) 10K type strain sequencing project: providing services to taxonomists for standard genome sequencing and annotation.</title>
        <authorList>
            <consortium name="The Broad Institute Genomics Platform"/>
            <consortium name="The Broad Institute Genome Sequencing Center for Infectious Disease"/>
            <person name="Wu L."/>
            <person name="Ma J."/>
        </authorList>
    </citation>
    <scope>NUCLEOTIDE SEQUENCE [LARGE SCALE GENOMIC DNA]</scope>
    <source>
        <strain evidence="5">CGMCC 1.18437</strain>
    </source>
</reference>
<evidence type="ECO:0000313" key="2">
    <source>
        <dbReference type="EMBL" id="GHF52624.1"/>
    </source>
</evidence>
<dbReference type="PANTHER" id="PTHR43649">
    <property type="entry name" value="ARABINOSE-BINDING PROTEIN-RELATED"/>
    <property type="match status" value="1"/>
</dbReference>
<dbReference type="AlphaFoldDB" id="A0A7W8KGE2"/>
<dbReference type="EMBL" id="BNAJ01000008">
    <property type="protein sequence ID" value="GHF52624.1"/>
    <property type="molecule type" value="Genomic_DNA"/>
</dbReference>
<feature type="chain" id="PRO_5030993198" evidence="1">
    <location>
        <begin position="20"/>
        <end position="430"/>
    </location>
</feature>
<sequence>MRITKLLTLGIALSASAQAATTIVFWDFFGGGDGIRMKQIVDDFNKSQKDIVVNRTTQTWGNPFYTKVHTATVSGQTPDVMTYHLSAVPSGLQKNDLRAFSAADLALAGLKATDFQANLVSTLNTDAKAAGKTGLYALPLDTHTYVVYYNKDLLKKAGLLGADGKPTGINSIADLGKALQTIKDKTGVVPAAFSTNQDPATLWRMWYSLFLQQGGTMYKDGKLYLGDLDTKGKAALQTMADWTKSGLLTKNTQYPAAVALFTAGRTAMMFNGNWEVPTMVDAKAKGTIKFDYGIMAFPKLAGNSETWADSHTLAIPNNTKTPMSADKLKAVMTFIGYVNKQGGLGWAGGGHIPSYLPTQNSAAFKALQPNVQYSATAAKDATLEPNVPIFGVGGPVYDAVGNNFTPVLLGQLSADQGIAKFKTALTNFNK</sequence>
<evidence type="ECO:0000313" key="4">
    <source>
        <dbReference type="Proteomes" id="UP000539473"/>
    </source>
</evidence>
<comment type="caution">
    <text evidence="3">The sequence shown here is derived from an EMBL/GenBank/DDBJ whole genome shotgun (WGS) entry which is preliminary data.</text>
</comment>
<reference evidence="3 4" key="3">
    <citation type="submission" date="2020-08" db="EMBL/GenBank/DDBJ databases">
        <title>Genomic Encyclopedia of Type Strains, Phase IV (KMG-IV): sequencing the most valuable type-strain genomes for metagenomic binning, comparative biology and taxonomic classification.</title>
        <authorList>
            <person name="Goeker M."/>
        </authorList>
    </citation>
    <scope>NUCLEOTIDE SEQUENCE [LARGE SCALE GENOMIC DNA]</scope>
    <source>
        <strain evidence="3 4">DSM 27521</strain>
    </source>
</reference>
<dbReference type="Proteomes" id="UP000619376">
    <property type="component" value="Unassembled WGS sequence"/>
</dbReference>
<keyword evidence="3" id="KW-0762">Sugar transport</keyword>
<dbReference type="Pfam" id="PF01547">
    <property type="entry name" value="SBP_bac_1"/>
    <property type="match status" value="1"/>
</dbReference>
<dbReference type="InterPro" id="IPR050490">
    <property type="entry name" value="Bact_solute-bd_prot1"/>
</dbReference>
<dbReference type="Gene3D" id="3.40.190.10">
    <property type="entry name" value="Periplasmic binding protein-like II"/>
    <property type="match status" value="1"/>
</dbReference>
<dbReference type="RefSeq" id="WP_184113500.1">
    <property type="nucleotide sequence ID" value="NZ_BNAJ01000008.1"/>
</dbReference>
<gene>
    <name evidence="2" type="ORF">GCM10017781_31240</name>
    <name evidence="3" type="ORF">HNQ07_003195</name>
</gene>
<feature type="signal peptide" evidence="1">
    <location>
        <begin position="1"/>
        <end position="19"/>
    </location>
</feature>
<reference evidence="2" key="1">
    <citation type="journal article" date="2014" name="Int. J. Syst. Evol. Microbiol.">
        <title>Complete genome of a new Firmicutes species belonging to the dominant human colonic microbiota ('Ruminococcus bicirculans') reveals two chromosomes and a selective capacity to utilize plant glucans.</title>
        <authorList>
            <consortium name="NISC Comparative Sequencing Program"/>
            <person name="Wegmann U."/>
            <person name="Louis P."/>
            <person name="Goesmann A."/>
            <person name="Henrissat B."/>
            <person name="Duncan S.H."/>
            <person name="Flint H.J."/>
        </authorList>
    </citation>
    <scope>NUCLEOTIDE SEQUENCE</scope>
    <source>
        <strain evidence="2">CGMCC 1.18437</strain>
    </source>
</reference>
<keyword evidence="3" id="KW-0813">Transport</keyword>
<dbReference type="InterPro" id="IPR006059">
    <property type="entry name" value="SBP"/>
</dbReference>
<reference evidence="2" key="4">
    <citation type="submission" date="2024-05" db="EMBL/GenBank/DDBJ databases">
        <authorList>
            <person name="Sun Q."/>
            <person name="Zhou Y."/>
        </authorList>
    </citation>
    <scope>NUCLEOTIDE SEQUENCE</scope>
    <source>
        <strain evidence="2">CGMCC 1.18437</strain>
    </source>
</reference>
<dbReference type="Proteomes" id="UP000539473">
    <property type="component" value="Unassembled WGS sequence"/>
</dbReference>
<dbReference type="PANTHER" id="PTHR43649:SF14">
    <property type="entry name" value="BLR3389 PROTEIN"/>
    <property type="match status" value="1"/>
</dbReference>
<evidence type="ECO:0000313" key="5">
    <source>
        <dbReference type="Proteomes" id="UP000619376"/>
    </source>
</evidence>
<accession>A0A7W8KGE2</accession>
<proteinExistence type="predicted"/>
<evidence type="ECO:0000313" key="3">
    <source>
        <dbReference type="EMBL" id="MBB5377696.1"/>
    </source>
</evidence>
<keyword evidence="5" id="KW-1185">Reference proteome</keyword>
<evidence type="ECO:0000256" key="1">
    <source>
        <dbReference type="SAM" id="SignalP"/>
    </source>
</evidence>
<dbReference type="SUPFAM" id="SSF53850">
    <property type="entry name" value="Periplasmic binding protein-like II"/>
    <property type="match status" value="1"/>
</dbReference>
<protein>
    <submittedName>
        <fullName evidence="2">ABC transporter substrate-binding protein</fullName>
    </submittedName>
    <submittedName>
        <fullName evidence="3">Multiple sugar transport system substrate-binding protein</fullName>
    </submittedName>
</protein>
<organism evidence="3 4">
    <name type="scientific">Deinococcus metalli</name>
    <dbReference type="NCBI Taxonomy" id="1141878"/>
    <lineage>
        <taxon>Bacteria</taxon>
        <taxon>Thermotogati</taxon>
        <taxon>Deinococcota</taxon>
        <taxon>Deinococci</taxon>
        <taxon>Deinococcales</taxon>
        <taxon>Deinococcaceae</taxon>
        <taxon>Deinococcus</taxon>
    </lineage>
</organism>
<keyword evidence="1" id="KW-0732">Signal</keyword>
<dbReference type="EMBL" id="JACHFK010000008">
    <property type="protein sequence ID" value="MBB5377696.1"/>
    <property type="molecule type" value="Genomic_DNA"/>
</dbReference>